<evidence type="ECO:0000256" key="4">
    <source>
        <dbReference type="ARBA" id="ARBA00023163"/>
    </source>
</evidence>
<reference evidence="5 6" key="1">
    <citation type="submission" date="2020-04" db="EMBL/GenBank/DDBJ databases">
        <title>Luteolibacter sp. G-1-1-1 isolated from soil.</title>
        <authorList>
            <person name="Dahal R.H."/>
        </authorList>
    </citation>
    <scope>NUCLEOTIDE SEQUENCE [LARGE SCALE GENOMIC DNA]</scope>
    <source>
        <strain evidence="5 6">G-1-1-1</strain>
    </source>
</reference>
<dbReference type="InterPro" id="IPR013325">
    <property type="entry name" value="RNA_pol_sigma_r2"/>
</dbReference>
<dbReference type="Gene3D" id="1.10.1740.10">
    <property type="match status" value="1"/>
</dbReference>
<evidence type="ECO:0000256" key="2">
    <source>
        <dbReference type="ARBA" id="ARBA00023015"/>
    </source>
</evidence>
<evidence type="ECO:0000313" key="6">
    <source>
        <dbReference type="Proteomes" id="UP000501812"/>
    </source>
</evidence>
<dbReference type="InterPro" id="IPR014284">
    <property type="entry name" value="RNA_pol_sigma-70_dom"/>
</dbReference>
<dbReference type="InterPro" id="IPR013324">
    <property type="entry name" value="RNA_pol_sigma_r3/r4-like"/>
</dbReference>
<dbReference type="EMBL" id="CP051774">
    <property type="protein sequence ID" value="QJE97600.1"/>
    <property type="molecule type" value="Genomic_DNA"/>
</dbReference>
<evidence type="ECO:0000256" key="1">
    <source>
        <dbReference type="ARBA" id="ARBA00010641"/>
    </source>
</evidence>
<gene>
    <name evidence="5" type="ORF">HHL09_18045</name>
</gene>
<dbReference type="PANTHER" id="PTHR43133">
    <property type="entry name" value="RNA POLYMERASE ECF-TYPE SIGMA FACTO"/>
    <property type="match status" value="1"/>
</dbReference>
<dbReference type="KEGG" id="luo:HHL09_18045"/>
<dbReference type="SUPFAM" id="SSF88659">
    <property type="entry name" value="Sigma3 and sigma4 domains of RNA polymerase sigma factors"/>
    <property type="match status" value="1"/>
</dbReference>
<organism evidence="5 6">
    <name type="scientific">Luteolibacter luteus</name>
    <dbReference type="NCBI Taxonomy" id="2728835"/>
    <lineage>
        <taxon>Bacteria</taxon>
        <taxon>Pseudomonadati</taxon>
        <taxon>Verrucomicrobiota</taxon>
        <taxon>Verrucomicrobiia</taxon>
        <taxon>Verrucomicrobiales</taxon>
        <taxon>Verrucomicrobiaceae</taxon>
        <taxon>Luteolibacter</taxon>
    </lineage>
</organism>
<dbReference type="Proteomes" id="UP000501812">
    <property type="component" value="Chromosome"/>
</dbReference>
<dbReference type="SUPFAM" id="SSF88946">
    <property type="entry name" value="Sigma2 domain of RNA polymerase sigma factors"/>
    <property type="match status" value="1"/>
</dbReference>
<proteinExistence type="inferred from homology"/>
<dbReference type="GO" id="GO:0016987">
    <property type="term" value="F:sigma factor activity"/>
    <property type="evidence" value="ECO:0007669"/>
    <property type="project" value="UniProtKB-KW"/>
</dbReference>
<accession>A0A858RN64</accession>
<keyword evidence="6" id="KW-1185">Reference proteome</keyword>
<dbReference type="NCBIfam" id="TIGR02937">
    <property type="entry name" value="sigma70-ECF"/>
    <property type="match status" value="1"/>
</dbReference>
<dbReference type="GO" id="GO:0006352">
    <property type="term" value="P:DNA-templated transcription initiation"/>
    <property type="evidence" value="ECO:0007669"/>
    <property type="project" value="InterPro"/>
</dbReference>
<dbReference type="PANTHER" id="PTHR43133:SF51">
    <property type="entry name" value="RNA POLYMERASE SIGMA FACTOR"/>
    <property type="match status" value="1"/>
</dbReference>
<comment type="similarity">
    <text evidence="1">Belongs to the sigma-70 factor family. ECF subfamily.</text>
</comment>
<keyword evidence="2" id="KW-0805">Transcription regulation</keyword>
<keyword evidence="4" id="KW-0804">Transcription</keyword>
<dbReference type="AlphaFoldDB" id="A0A858RN64"/>
<evidence type="ECO:0000313" key="5">
    <source>
        <dbReference type="EMBL" id="QJE97600.1"/>
    </source>
</evidence>
<name>A0A858RN64_9BACT</name>
<dbReference type="InterPro" id="IPR039425">
    <property type="entry name" value="RNA_pol_sigma-70-like"/>
</dbReference>
<protein>
    <submittedName>
        <fullName evidence="5">Sigma-70 family RNA polymerase sigma factor</fullName>
    </submittedName>
</protein>
<evidence type="ECO:0000256" key="3">
    <source>
        <dbReference type="ARBA" id="ARBA00023082"/>
    </source>
</evidence>
<sequence>MSPQPGNSYFPTTRWTRVLHMLAKDDEVVRREALAQLCQDYWYPLYAFARRQGRSQEDAEDLAQGFFIHALEHEVFSLADRNLGTLRTFLLKIFQRYASDVRDRERAQKRGGGREHLPLTFEDGEELYSRNLSSDETPELLYDRAWAQSLLRITLASLEEGERSAGRGDQFEALRSFLSPDSVADRDYEAAGKACGLSAEAARQAVSRLRKKFRVCLREQIAATLHEPDDARIDEELGALKVALRG</sequence>
<dbReference type="RefSeq" id="WP_169456026.1">
    <property type="nucleotide sequence ID" value="NZ_CP051774.1"/>
</dbReference>
<keyword evidence="3" id="KW-0731">Sigma factor</keyword>